<gene>
    <name evidence="1" type="ORF">RHMOL_Rhmol06G0056000</name>
</gene>
<accession>A0ACC0N942</accession>
<comment type="caution">
    <text evidence="1">The sequence shown here is derived from an EMBL/GenBank/DDBJ whole genome shotgun (WGS) entry which is preliminary data.</text>
</comment>
<dbReference type="Proteomes" id="UP001062846">
    <property type="component" value="Chromosome 6"/>
</dbReference>
<keyword evidence="2" id="KW-1185">Reference proteome</keyword>
<organism evidence="1 2">
    <name type="scientific">Rhododendron molle</name>
    <name type="common">Chinese azalea</name>
    <name type="synonym">Azalea mollis</name>
    <dbReference type="NCBI Taxonomy" id="49168"/>
    <lineage>
        <taxon>Eukaryota</taxon>
        <taxon>Viridiplantae</taxon>
        <taxon>Streptophyta</taxon>
        <taxon>Embryophyta</taxon>
        <taxon>Tracheophyta</taxon>
        <taxon>Spermatophyta</taxon>
        <taxon>Magnoliopsida</taxon>
        <taxon>eudicotyledons</taxon>
        <taxon>Gunneridae</taxon>
        <taxon>Pentapetalae</taxon>
        <taxon>asterids</taxon>
        <taxon>Ericales</taxon>
        <taxon>Ericaceae</taxon>
        <taxon>Ericoideae</taxon>
        <taxon>Rhodoreae</taxon>
        <taxon>Rhododendron</taxon>
    </lineage>
</organism>
<dbReference type="EMBL" id="CM046393">
    <property type="protein sequence ID" value="KAI8549832.1"/>
    <property type="molecule type" value="Genomic_DNA"/>
</dbReference>
<proteinExistence type="predicted"/>
<name>A0ACC0N942_RHOML</name>
<protein>
    <submittedName>
        <fullName evidence="1">Uncharacterized protein</fullName>
    </submittedName>
</protein>
<evidence type="ECO:0000313" key="1">
    <source>
        <dbReference type="EMBL" id="KAI8549832.1"/>
    </source>
</evidence>
<reference evidence="1" key="1">
    <citation type="submission" date="2022-02" db="EMBL/GenBank/DDBJ databases">
        <title>Plant Genome Project.</title>
        <authorList>
            <person name="Zhang R.-G."/>
        </authorList>
    </citation>
    <scope>NUCLEOTIDE SEQUENCE</scope>
    <source>
        <strain evidence="1">AT1</strain>
    </source>
</reference>
<evidence type="ECO:0000313" key="2">
    <source>
        <dbReference type="Proteomes" id="UP001062846"/>
    </source>
</evidence>
<sequence>MSTLLLSSWSREVQSVPANYVFPKDKRPGGDIEVPVCKDLPVIDLSQLDGIDHRVKIVQQIMKANRDFGMFQDISGLQIFKDGQWLGVEPIPNGFVINISDQLEIISNGKLRSALHRVVTNTSVARTCINTFIGPSLESIIEPEKALVSASEPQLFRSFRFKEYFDINTANLREAKGTWTLEAYKLDLV</sequence>